<dbReference type="InParanoid" id="A0A0D2ADF3"/>
<dbReference type="GO" id="GO:0051016">
    <property type="term" value="P:barbed-end actin filament capping"/>
    <property type="evidence" value="ECO:0007669"/>
    <property type="project" value="TreeGrafter"/>
</dbReference>
<dbReference type="Gene3D" id="3.40.20.10">
    <property type="entry name" value="Severin"/>
    <property type="match status" value="3"/>
</dbReference>
<feature type="compositionally biased region" description="Polar residues" evidence="1">
    <location>
        <begin position="881"/>
        <end position="890"/>
    </location>
</feature>
<evidence type="ECO:0000313" key="5">
    <source>
        <dbReference type="Proteomes" id="UP000053259"/>
    </source>
</evidence>
<dbReference type="Pfam" id="PF25480">
    <property type="entry name" value="DUF7904"/>
    <property type="match status" value="1"/>
</dbReference>
<feature type="domain" description="DUF7904" evidence="3">
    <location>
        <begin position="1300"/>
        <end position="1397"/>
    </location>
</feature>
<feature type="compositionally biased region" description="Basic and acidic residues" evidence="1">
    <location>
        <begin position="766"/>
        <end position="780"/>
    </location>
</feature>
<feature type="compositionally biased region" description="Polar residues" evidence="1">
    <location>
        <begin position="1186"/>
        <end position="1195"/>
    </location>
</feature>
<feature type="compositionally biased region" description="Polar residues" evidence="1">
    <location>
        <begin position="365"/>
        <end position="399"/>
    </location>
</feature>
<dbReference type="InterPro" id="IPR029006">
    <property type="entry name" value="ADF-H/Gelsolin-like_dom_sf"/>
</dbReference>
<dbReference type="GO" id="GO:0008154">
    <property type="term" value="P:actin polymerization or depolymerization"/>
    <property type="evidence" value="ECO:0007669"/>
    <property type="project" value="TreeGrafter"/>
</dbReference>
<feature type="compositionally biased region" description="Polar residues" evidence="1">
    <location>
        <begin position="333"/>
        <end position="354"/>
    </location>
</feature>
<dbReference type="Proteomes" id="UP000053259">
    <property type="component" value="Unassembled WGS sequence"/>
</dbReference>
<proteinExistence type="predicted"/>
<feature type="region of interest" description="Disordered" evidence="1">
    <location>
        <begin position="21"/>
        <end position="840"/>
    </location>
</feature>
<feature type="compositionally biased region" description="Polar residues" evidence="1">
    <location>
        <begin position="154"/>
        <end position="169"/>
    </location>
</feature>
<feature type="region of interest" description="Disordered" evidence="1">
    <location>
        <begin position="1210"/>
        <end position="1255"/>
    </location>
</feature>
<dbReference type="GeneID" id="27312113"/>
<dbReference type="SUPFAM" id="SSF55753">
    <property type="entry name" value="Actin depolymerizing proteins"/>
    <property type="match status" value="3"/>
</dbReference>
<feature type="compositionally biased region" description="Low complexity" evidence="1">
    <location>
        <begin position="1215"/>
        <end position="1228"/>
    </location>
</feature>
<feature type="region of interest" description="Disordered" evidence="1">
    <location>
        <begin position="855"/>
        <end position="1197"/>
    </location>
</feature>
<feature type="compositionally biased region" description="Basic residues" evidence="1">
    <location>
        <begin position="901"/>
        <end position="916"/>
    </location>
</feature>
<dbReference type="Pfam" id="PF13254">
    <property type="entry name" value="DUF4045"/>
    <property type="match status" value="2"/>
</dbReference>
<evidence type="ECO:0000256" key="1">
    <source>
        <dbReference type="SAM" id="MobiDB-lite"/>
    </source>
</evidence>
<dbReference type="VEuPathDB" id="FungiDB:PV09_04140"/>
<feature type="compositionally biased region" description="Polar residues" evidence="1">
    <location>
        <begin position="261"/>
        <end position="273"/>
    </location>
</feature>
<feature type="compositionally biased region" description="Basic and acidic residues" evidence="1">
    <location>
        <begin position="918"/>
        <end position="934"/>
    </location>
</feature>
<feature type="compositionally biased region" description="Polar residues" evidence="1">
    <location>
        <begin position="980"/>
        <end position="991"/>
    </location>
</feature>
<feature type="compositionally biased region" description="Basic and acidic residues" evidence="1">
    <location>
        <begin position="1152"/>
        <end position="1161"/>
    </location>
</feature>
<feature type="compositionally biased region" description="Polar residues" evidence="1">
    <location>
        <begin position="71"/>
        <end position="86"/>
    </location>
</feature>
<dbReference type="InterPro" id="IPR057226">
    <property type="entry name" value="DUF7904"/>
</dbReference>
<name>A0A0D2ADF3_9PEZI</name>
<feature type="compositionally biased region" description="Low complexity" evidence="1">
    <location>
        <begin position="245"/>
        <end position="260"/>
    </location>
</feature>
<dbReference type="PANTHER" id="PTHR11977">
    <property type="entry name" value="VILLIN"/>
    <property type="match status" value="1"/>
</dbReference>
<reference evidence="4 5" key="1">
    <citation type="submission" date="2015-01" db="EMBL/GenBank/DDBJ databases">
        <title>The Genome Sequence of Ochroconis gallopava CBS43764.</title>
        <authorList>
            <consortium name="The Broad Institute Genomics Platform"/>
            <person name="Cuomo C."/>
            <person name="de Hoog S."/>
            <person name="Gorbushina A."/>
            <person name="Stielow B."/>
            <person name="Teixiera M."/>
            <person name="Abouelleil A."/>
            <person name="Chapman S.B."/>
            <person name="Priest M."/>
            <person name="Young S.K."/>
            <person name="Wortman J."/>
            <person name="Nusbaum C."/>
            <person name="Birren B."/>
        </authorList>
    </citation>
    <scope>NUCLEOTIDE SEQUENCE [LARGE SCALE GENOMIC DNA]</scope>
    <source>
        <strain evidence="4 5">CBS 43764</strain>
    </source>
</reference>
<dbReference type="PANTHER" id="PTHR11977:SF133">
    <property type="entry name" value="DUF4045 DOMAIN-CONTAINING PROTEIN"/>
    <property type="match status" value="1"/>
</dbReference>
<dbReference type="SMART" id="SM00262">
    <property type="entry name" value="GEL"/>
    <property type="match status" value="2"/>
</dbReference>
<sequence length="1679" mass="179659">MASSHQDDDLSPSEFLKSIQNLGAKKDAEDAERVAALEKEIEQGRREREMRRAERARSISPEKPAQRASRDSTPASPRASETTSNAKMADETSTTSPTTSTPQTASQLARSGTLSWQQRPKSRGGDGRRPLSWLAQENAARSPRDTPERARSPLKTSPDASGSSTPDPSSENDKEPSRAQIAEALGSKDPTWFRQTPDRGIGSAAYRRSQEEDNTSSSAGRMRLPGMSRESTAEAEVTGSPPPDSTRSSSPSRTNSVRDSTFSNNRYSSTTAGTEFGSLRMKSPPASILDAPKLEPSPSERKTPLGARPPSPTKGMGGFVESAMLKRADSVSKRWSQQSGAGLTRTGSSASNRNGYGGAMPVTDLASSASRDNSLEPSSRPTSSHSNLTVTQRSENASTAKDADGFVKPSLPDRSHSRSKSVASLRSLSNEQGNEPGSPASPSKRWSPTKSSWLESSLLKEEKPKVVAQPPPAQPSWMVEINKAKQQRAASPAKELSSPVSTEPKVLPFGREILKPTSKESSRPSSVTEAKPAPMPTSKPLSPTEPKAKPPSPEVAAKPAALAKDKPDTSAKPSSPSPPPSLVKTRTNSFEPAKTAMPSSPGKFDFRANLKSRAPPPDAGKSEEPEFKNLLGNLKRTKTQNWVPPDTLKDNITRGKAALNVTGGVPERKRVDELKEQLNAQKAAIKARAEAGDAPPRPQKPAELPSTPEALARRKTLNKSESAKDAMPSGLNRSSREETPEALAAMRAVRGQAKPSVTNAKLESPAVKEKSPPPVAEKRISNLTIGSGPSTSEKAKPEPAVEKAVETSVEKPVDKYAENPVEPSAPKSTAQPFGLAGMVKPGVSSKLADRFNPALASMLARGPPGSGSASKGASPSDSPALSRTTTQDEQPGTGPELEHKTKGRARGPKRRAKGKAAHTAEEETKVEEAKEEVKATTAKPQPIDVESKPATSTVGSMPADRTPPMHTRLPSVQPVKPSQVLHSSPASSTLSMAAEAKPEAPDTPARKTKPLTPSKSSRLSSAEVKPDVDSETSKRTSTPNRLPLREQQGNIVSPKPAESPSPTKTRPLPTPPADSKTETPKKETTSKAAIGALFEQRFHNTPPSRSSNNSPAPASEDSMAPMSVRDSTALFARQESPGPFSSGRRSPIKLPTKQDEEKAMRDAGLMPPPQAPVDPQKPTKEAATHGQKSGTTGLGISSVATASSAVVEISRSGKKSPLSPPLSVRPSPINGNAGPKTPAESPKPGAPAESPIPHTSEATRLFGDFFDERPVATRPENIDTLSILESSPLSTEKVTTIKKQLQEITNDGKLTSVASHQEHILFDQSMYVCTHVFSTSKGVKSTEVYLWAGSDVSPAALEDAQLFGKRVAKDNSGKFILIQQGQETPNFIQALGGILITFKGSKSRSSIGVPLQFVLCGRRHLGHVVFDEVDFSLQSFCSGFPYLISANNKLYLWKGIGCHQEELSSARLITMDVSPMPDLTEIEEGKEPASFFSLFPPLPKYPKNTMPRSADHWRLRPRHDNYGVRLFRVEQTRQKSMSLQPRTPLSATPTGTLTTKIVEIAPFGQADLRADSVFVLDAFFEVYVIIGPLAQSQSHAFAAALHFAQDYGILAASTQDRPFVPVSTVVMEGSPRDMRFCFRNWDNERGVGGTESLMAGLRRAGSLRCVGLSAALASLRVNS</sequence>
<feature type="compositionally biased region" description="Basic and acidic residues" evidence="1">
    <location>
        <begin position="1024"/>
        <end position="1034"/>
    </location>
</feature>
<feature type="compositionally biased region" description="Low complexity" evidence="1">
    <location>
        <begin position="860"/>
        <end position="880"/>
    </location>
</feature>
<dbReference type="GO" id="GO:0005546">
    <property type="term" value="F:phosphatidylinositol-4,5-bisphosphate binding"/>
    <property type="evidence" value="ECO:0007669"/>
    <property type="project" value="TreeGrafter"/>
</dbReference>
<dbReference type="GO" id="GO:0051015">
    <property type="term" value="F:actin filament binding"/>
    <property type="evidence" value="ECO:0007669"/>
    <property type="project" value="InterPro"/>
</dbReference>
<evidence type="ECO:0000259" key="3">
    <source>
        <dbReference type="Pfam" id="PF25480"/>
    </source>
</evidence>
<feature type="compositionally biased region" description="Basic and acidic residues" evidence="1">
    <location>
        <begin position="401"/>
        <end position="416"/>
    </location>
</feature>
<dbReference type="HOGENOM" id="CLU_001208_0_0_1"/>
<dbReference type="RefSeq" id="XP_016214847.1">
    <property type="nucleotide sequence ID" value="XM_016357443.1"/>
</dbReference>
<feature type="domain" description="DUF4045" evidence="2">
    <location>
        <begin position="69"/>
        <end position="684"/>
    </location>
</feature>
<feature type="compositionally biased region" description="Basic and acidic residues" evidence="1">
    <location>
        <begin position="793"/>
        <end position="817"/>
    </location>
</feature>
<dbReference type="InterPro" id="IPR007122">
    <property type="entry name" value="Villin/Gelsolin"/>
</dbReference>
<dbReference type="GO" id="GO:0005737">
    <property type="term" value="C:cytoplasm"/>
    <property type="evidence" value="ECO:0007669"/>
    <property type="project" value="TreeGrafter"/>
</dbReference>
<feature type="compositionally biased region" description="Low complexity" evidence="1">
    <location>
        <begin position="92"/>
        <end position="107"/>
    </location>
</feature>
<protein>
    <submittedName>
        <fullName evidence="4">Uncharacterized protein</fullName>
    </submittedName>
</protein>
<keyword evidence="5" id="KW-1185">Reference proteome</keyword>
<feature type="compositionally biased region" description="Basic and acidic residues" evidence="1">
    <location>
        <begin position="142"/>
        <end position="151"/>
    </location>
</feature>
<dbReference type="GO" id="GO:0051014">
    <property type="term" value="P:actin filament severing"/>
    <property type="evidence" value="ECO:0007669"/>
    <property type="project" value="TreeGrafter"/>
</dbReference>
<dbReference type="STRING" id="253628.A0A0D2ADF3"/>
<organism evidence="4 5">
    <name type="scientific">Verruconis gallopava</name>
    <dbReference type="NCBI Taxonomy" id="253628"/>
    <lineage>
        <taxon>Eukaryota</taxon>
        <taxon>Fungi</taxon>
        <taxon>Dikarya</taxon>
        <taxon>Ascomycota</taxon>
        <taxon>Pezizomycotina</taxon>
        <taxon>Dothideomycetes</taxon>
        <taxon>Pleosporomycetidae</taxon>
        <taxon>Venturiales</taxon>
        <taxon>Sympoventuriaceae</taxon>
        <taxon>Verruconis</taxon>
    </lineage>
</organism>
<feature type="compositionally biased region" description="Polar residues" evidence="1">
    <location>
        <begin position="781"/>
        <end position="792"/>
    </location>
</feature>
<feature type="compositionally biased region" description="Basic and acidic residues" evidence="1">
    <location>
        <begin position="666"/>
        <end position="676"/>
    </location>
</feature>
<evidence type="ECO:0000313" key="4">
    <source>
        <dbReference type="EMBL" id="KIW04978.1"/>
    </source>
</evidence>
<accession>A0A0D2ADF3</accession>
<dbReference type="GO" id="GO:0015629">
    <property type="term" value="C:actin cytoskeleton"/>
    <property type="evidence" value="ECO:0007669"/>
    <property type="project" value="TreeGrafter"/>
</dbReference>
<gene>
    <name evidence="4" type="ORF">PV09_04140</name>
</gene>
<feature type="compositionally biased region" description="Basic and acidic residues" evidence="1">
    <location>
        <begin position="1075"/>
        <end position="1085"/>
    </location>
</feature>
<feature type="compositionally biased region" description="Polar residues" evidence="1">
    <location>
        <begin position="1011"/>
        <end position="1020"/>
    </location>
</feature>
<feature type="compositionally biased region" description="Basic and acidic residues" evidence="1">
    <location>
        <begin position="512"/>
        <end position="522"/>
    </location>
</feature>
<evidence type="ECO:0000259" key="2">
    <source>
        <dbReference type="Pfam" id="PF13254"/>
    </source>
</evidence>
<dbReference type="InterPro" id="IPR025118">
    <property type="entry name" value="DUF4045"/>
</dbReference>
<feature type="domain" description="DUF4045" evidence="2">
    <location>
        <begin position="12"/>
        <end position="66"/>
    </location>
</feature>
<feature type="compositionally biased region" description="Polar residues" evidence="1">
    <location>
        <begin position="108"/>
        <end position="119"/>
    </location>
</feature>
<feature type="compositionally biased region" description="Low complexity" evidence="1">
    <location>
        <begin position="1102"/>
        <end position="1115"/>
    </location>
</feature>
<dbReference type="EMBL" id="KN847539">
    <property type="protein sequence ID" value="KIW04978.1"/>
    <property type="molecule type" value="Genomic_DNA"/>
</dbReference>
<feature type="compositionally biased region" description="Low complexity" evidence="1">
    <location>
        <begin position="1136"/>
        <end position="1145"/>
    </location>
</feature>
<feature type="compositionally biased region" description="Basic and acidic residues" evidence="1">
    <location>
        <begin position="24"/>
        <end position="57"/>
    </location>
</feature>
<dbReference type="OrthoDB" id="6375767at2759"/>
<feature type="compositionally biased region" description="Polar residues" evidence="1">
    <location>
        <begin position="420"/>
        <end position="449"/>
    </location>
</feature>